<evidence type="ECO:0000313" key="1">
    <source>
        <dbReference type="EMBL" id="GHG74467.1"/>
    </source>
</evidence>
<accession>A0ABQ3L213</accession>
<protein>
    <submittedName>
        <fullName evidence="1">Uncharacterized protein</fullName>
    </submittedName>
</protein>
<dbReference type="EMBL" id="BNAO01000008">
    <property type="protein sequence ID" value="GHG74467.1"/>
    <property type="molecule type" value="Genomic_DNA"/>
</dbReference>
<dbReference type="Proteomes" id="UP000659697">
    <property type="component" value="Unassembled WGS sequence"/>
</dbReference>
<dbReference type="RefSeq" id="WP_189433656.1">
    <property type="nucleotide sequence ID" value="NZ_BNAO01000008.1"/>
</dbReference>
<keyword evidence="2" id="KW-1185">Reference proteome</keyword>
<organism evidence="1 2">
    <name type="scientific">Alishewanella longhuensis</name>
    <dbReference type="NCBI Taxonomy" id="1091037"/>
    <lineage>
        <taxon>Bacteria</taxon>
        <taxon>Pseudomonadati</taxon>
        <taxon>Pseudomonadota</taxon>
        <taxon>Gammaproteobacteria</taxon>
        <taxon>Alteromonadales</taxon>
        <taxon>Alteromonadaceae</taxon>
        <taxon>Alishewanella</taxon>
    </lineage>
</organism>
<proteinExistence type="predicted"/>
<comment type="caution">
    <text evidence="1">The sequence shown here is derived from an EMBL/GenBank/DDBJ whole genome shotgun (WGS) entry which is preliminary data.</text>
</comment>
<evidence type="ECO:0000313" key="2">
    <source>
        <dbReference type="Proteomes" id="UP000659697"/>
    </source>
</evidence>
<sequence length="707" mass="79525">MSAPSTKKSAKDHRPKVISFRTALDGLNIAAKQSVLWPCHAFNISIPQKKKSGLNVFEETVLKITEIESGDTEKIALLTCLENELVAFIQNRLNQLGLLNDRYELTQQGQELLSEWQNKSDGNLEYIVATVFLDLLSGKLLPYVSTEQLSYKKISRIGDNGFIDFLINPTNEKSRVSARQIRPAKDSFWKAVPDSNSIIRAIREFKKKYKRHALLNQGVDQYPPPVPMAEAISLHKNPELVYLHCNVLIQIGNSDLLVTDGFGFGFSESFANYLTSQNFDWVIKLKQQGVVDKIGGAEASDNKASRKLFRYSEISKRIKWSKKSLEKIMNLTVNNTNYERDYRQEIEDGIKNLYAALEWTLRQVVAENPVSEWEKIFSSSNFRDNEKLLKGFAKKVGFSLNEYNQSLLQVKPGAIRQIENGKVELQPLLALAIAGGSSNASHPIHRLAQNHSGFLTYALRLKKYRDPIEHGSTEKLNIDEGKLKELIETTIALVISLIPDVAEDLGEGEELSRDRDINQERLKATIALEQALGTAFVSNLSGDMKEQLIRSELMLAQYAEEKAIEIIKCYASVMQRACLEAVNDRRIENASDTIKESAVEKIVQAGFFSDKERVPVQLTTVASHNLRRAVQGSSTTLGAHLLAVFLLGSESELIQLQKSHPAFIDCAENLIRLRGHGNKQQSDISRDDMESLKNNVFKAIKILTEVF</sequence>
<gene>
    <name evidence="1" type="ORF">GCM10010919_27950</name>
</gene>
<reference evidence="2" key="1">
    <citation type="journal article" date="2019" name="Int. J. Syst. Evol. Microbiol.">
        <title>The Global Catalogue of Microorganisms (GCM) 10K type strain sequencing project: providing services to taxonomists for standard genome sequencing and annotation.</title>
        <authorList>
            <consortium name="The Broad Institute Genomics Platform"/>
            <consortium name="The Broad Institute Genome Sequencing Center for Infectious Disease"/>
            <person name="Wu L."/>
            <person name="Ma J."/>
        </authorList>
    </citation>
    <scope>NUCLEOTIDE SEQUENCE [LARGE SCALE GENOMIC DNA]</scope>
    <source>
        <strain evidence="2">CGMCC 1.7003</strain>
    </source>
</reference>
<name>A0ABQ3L213_9ALTE</name>